<dbReference type="CDD" id="cd19814">
    <property type="entry name" value="Bbox1_RNF207-like"/>
    <property type="match status" value="1"/>
</dbReference>
<gene>
    <name evidence="6" type="ORF">P4O66_006152</name>
</gene>
<name>A0AAD8ZIM3_9TELE</name>
<dbReference type="AlphaFoldDB" id="A0AAD8ZIM3"/>
<keyword evidence="2" id="KW-0862">Zinc</keyword>
<dbReference type="InterPro" id="IPR039320">
    <property type="entry name" value="RNF207"/>
</dbReference>
<protein>
    <recommendedName>
        <fullName evidence="5">B box-type domain-containing protein</fullName>
    </recommendedName>
</protein>
<feature type="coiled-coil region" evidence="4">
    <location>
        <begin position="387"/>
        <end position="414"/>
    </location>
</feature>
<dbReference type="PROSITE" id="PS50119">
    <property type="entry name" value="ZF_BBOX"/>
    <property type="match status" value="1"/>
</dbReference>
<proteinExistence type="predicted"/>
<dbReference type="Gene3D" id="1.20.58.1540">
    <property type="entry name" value="Actin interacting protein 3, C-terminal domain"/>
    <property type="match status" value="1"/>
</dbReference>
<evidence type="ECO:0000259" key="5">
    <source>
        <dbReference type="PROSITE" id="PS50119"/>
    </source>
</evidence>
<keyword evidence="7" id="KW-1185">Reference proteome</keyword>
<evidence type="ECO:0000313" key="7">
    <source>
        <dbReference type="Proteomes" id="UP001239994"/>
    </source>
</evidence>
<keyword evidence="1 3" id="KW-0479">Metal-binding</keyword>
<feature type="domain" description="B box-type" evidence="5">
    <location>
        <begin position="56"/>
        <end position="108"/>
    </location>
</feature>
<dbReference type="GO" id="GO:1901207">
    <property type="term" value="P:regulation of heart looping"/>
    <property type="evidence" value="ECO:0007669"/>
    <property type="project" value="TreeGrafter"/>
</dbReference>
<dbReference type="GO" id="GO:0055117">
    <property type="term" value="P:regulation of cardiac muscle contraction"/>
    <property type="evidence" value="ECO:0007669"/>
    <property type="project" value="TreeGrafter"/>
</dbReference>
<dbReference type="PANTHER" id="PTHR22635">
    <property type="entry name" value="RING FINGER PROTEIN 207"/>
    <property type="match status" value="1"/>
</dbReference>
<sequence length="545" mass="61676">CSSKALSYNSPKATASTWGERGPGMVHAGYASVVKGINALPPEDRLLKFLVDDSTDSVVQCANCDMECHTQSNGAMYYCNTCSQPLCGPCREITHKARMFSCHEIVSLAKRAKEGHRKCSLHEELYVMFSTEKKSMLCIKCFRDMQVQGRMRCMDIETAYAQGCGILDQAMLAVKELQTSAREATIQLKAMIREVRTNVQEEETAICTLFNSMQENLAERKRILLKAAQSQHEEEEKVLKEQLYYLVALLPTLQVHLLVCSAFLSLASKYDFLDMGYQLMDRLHRIVRLPHRLCPAQSSRINADFHAEFARCLASLLPLGLQRSGAVPRGASGGSLLWAAQSMSCQSSCLSAMLQGPSLGYRAASRRYVCTKVLMAKDGDTPFAEHCRNYENSYRALQTEVRKLKNQVQALHRDLTKHHSLIDTDAMGEILERSLHVDGQIASQYSAVQTHRAMLQEMWEETLQRVTNEQDIYEAQLRDLLQLKQENSYLTTIARQIGPYISSIAKVKERLEPRFQVLKEHEDDRSETMMKIYEDMTVNTESLHG</sequence>
<accession>A0AAD8ZIM3</accession>
<comment type="caution">
    <text evidence="6">The sequence shown here is derived from an EMBL/GenBank/DDBJ whole genome shotgun (WGS) entry which is preliminary data.</text>
</comment>
<evidence type="ECO:0000256" key="2">
    <source>
        <dbReference type="ARBA" id="ARBA00022833"/>
    </source>
</evidence>
<dbReference type="GO" id="GO:0008270">
    <property type="term" value="F:zinc ion binding"/>
    <property type="evidence" value="ECO:0007669"/>
    <property type="project" value="UniProtKB-KW"/>
</dbReference>
<dbReference type="Proteomes" id="UP001239994">
    <property type="component" value="Unassembled WGS sequence"/>
</dbReference>
<dbReference type="InterPro" id="IPR000315">
    <property type="entry name" value="Znf_B-box"/>
</dbReference>
<dbReference type="GO" id="GO:0044325">
    <property type="term" value="F:transmembrane transporter binding"/>
    <property type="evidence" value="ECO:0007669"/>
    <property type="project" value="TreeGrafter"/>
</dbReference>
<evidence type="ECO:0000256" key="3">
    <source>
        <dbReference type="PROSITE-ProRule" id="PRU00024"/>
    </source>
</evidence>
<dbReference type="Gene3D" id="3.30.160.60">
    <property type="entry name" value="Classic Zinc Finger"/>
    <property type="match status" value="1"/>
</dbReference>
<evidence type="ECO:0000313" key="6">
    <source>
        <dbReference type="EMBL" id="KAK1800129.1"/>
    </source>
</evidence>
<organism evidence="6 7">
    <name type="scientific">Electrophorus voltai</name>
    <dbReference type="NCBI Taxonomy" id="2609070"/>
    <lineage>
        <taxon>Eukaryota</taxon>
        <taxon>Metazoa</taxon>
        <taxon>Chordata</taxon>
        <taxon>Craniata</taxon>
        <taxon>Vertebrata</taxon>
        <taxon>Euteleostomi</taxon>
        <taxon>Actinopterygii</taxon>
        <taxon>Neopterygii</taxon>
        <taxon>Teleostei</taxon>
        <taxon>Ostariophysi</taxon>
        <taxon>Gymnotiformes</taxon>
        <taxon>Gymnotoidei</taxon>
        <taxon>Gymnotidae</taxon>
        <taxon>Electrophorus</taxon>
    </lineage>
</organism>
<feature type="non-terminal residue" evidence="6">
    <location>
        <position position="545"/>
    </location>
</feature>
<keyword evidence="4" id="KW-0175">Coiled coil</keyword>
<keyword evidence="1 3" id="KW-0863">Zinc-finger</keyword>
<dbReference type="GO" id="GO:0030544">
    <property type="term" value="F:Hsp70 protein binding"/>
    <property type="evidence" value="ECO:0007669"/>
    <property type="project" value="InterPro"/>
</dbReference>
<evidence type="ECO:0000256" key="4">
    <source>
        <dbReference type="SAM" id="Coils"/>
    </source>
</evidence>
<evidence type="ECO:0000256" key="1">
    <source>
        <dbReference type="ARBA" id="ARBA00022771"/>
    </source>
</evidence>
<dbReference type="GO" id="GO:0048471">
    <property type="term" value="C:perinuclear region of cytoplasm"/>
    <property type="evidence" value="ECO:0007669"/>
    <property type="project" value="TreeGrafter"/>
</dbReference>
<reference evidence="6" key="1">
    <citation type="submission" date="2023-03" db="EMBL/GenBank/DDBJ databases">
        <title>Electrophorus voltai genome.</title>
        <authorList>
            <person name="Bian C."/>
        </authorList>
    </citation>
    <scope>NUCLEOTIDE SEQUENCE</scope>
    <source>
        <strain evidence="6">CB-2022</strain>
        <tissue evidence="6">Muscle</tissue>
    </source>
</reference>
<dbReference type="PANTHER" id="PTHR22635:SF0">
    <property type="entry name" value="RING FINGER PROTEIN 207"/>
    <property type="match status" value="1"/>
</dbReference>
<dbReference type="EMBL" id="JAROKS010000011">
    <property type="protein sequence ID" value="KAK1800129.1"/>
    <property type="molecule type" value="Genomic_DNA"/>
</dbReference>
<feature type="coiled-coil region" evidence="4">
    <location>
        <begin position="167"/>
        <end position="194"/>
    </location>
</feature>